<organism evidence="2">
    <name type="scientific">Chromera velia CCMP2878</name>
    <dbReference type="NCBI Taxonomy" id="1169474"/>
    <lineage>
        <taxon>Eukaryota</taxon>
        <taxon>Sar</taxon>
        <taxon>Alveolata</taxon>
        <taxon>Colpodellida</taxon>
        <taxon>Chromeraceae</taxon>
        <taxon>Chromera</taxon>
    </lineage>
</organism>
<dbReference type="EMBL" id="CDMZ01000423">
    <property type="protein sequence ID" value="CEM13979.1"/>
    <property type="molecule type" value="Genomic_DNA"/>
</dbReference>
<proteinExistence type="predicted"/>
<dbReference type="AlphaFoldDB" id="A0A0G4FJP6"/>
<dbReference type="VEuPathDB" id="CryptoDB:Cvel_17391"/>
<evidence type="ECO:0000256" key="1">
    <source>
        <dbReference type="SAM" id="MobiDB-lite"/>
    </source>
</evidence>
<sequence>MPMGSNPSRESQSILPSFSPLLITPCGVSAGPSGQSRNQEGVRGEGVIDRKMPLSSSESPVGLDDEAPPPEGLKNSPPETAHADERPLPLPRMMTSLRKEPIVSEGDKWESTIGPLSPFLSAGPSGCVVSRGGREWRVAARSSSRTTLRSARPEPPPRPRGHRT</sequence>
<protein>
    <submittedName>
        <fullName evidence="2">Uncharacterized protein</fullName>
    </submittedName>
</protein>
<gene>
    <name evidence="2" type="ORF">Cvel_17391</name>
</gene>
<feature type="compositionally biased region" description="Basic and acidic residues" evidence="1">
    <location>
        <begin position="40"/>
        <end position="52"/>
    </location>
</feature>
<feature type="region of interest" description="Disordered" evidence="1">
    <location>
        <begin position="1"/>
        <end position="124"/>
    </location>
</feature>
<feature type="compositionally biased region" description="Basic and acidic residues" evidence="1">
    <location>
        <begin position="97"/>
        <end position="110"/>
    </location>
</feature>
<name>A0A0G4FJP6_9ALVE</name>
<feature type="region of interest" description="Disordered" evidence="1">
    <location>
        <begin position="138"/>
        <end position="164"/>
    </location>
</feature>
<feature type="compositionally biased region" description="Polar residues" evidence="1">
    <location>
        <begin position="1"/>
        <end position="16"/>
    </location>
</feature>
<feature type="compositionally biased region" description="Low complexity" evidence="1">
    <location>
        <begin position="139"/>
        <end position="150"/>
    </location>
</feature>
<reference evidence="2" key="1">
    <citation type="submission" date="2014-11" db="EMBL/GenBank/DDBJ databases">
        <authorList>
            <person name="Otto D Thomas"/>
            <person name="Naeem Raeece"/>
        </authorList>
    </citation>
    <scope>NUCLEOTIDE SEQUENCE</scope>
</reference>
<evidence type="ECO:0000313" key="2">
    <source>
        <dbReference type="EMBL" id="CEM13979.1"/>
    </source>
</evidence>
<accession>A0A0G4FJP6</accession>